<keyword evidence="9" id="KW-0804">Transcription</keyword>
<dbReference type="SUPFAM" id="SSF101941">
    <property type="entry name" value="NAC domain"/>
    <property type="match status" value="1"/>
</dbReference>
<keyword evidence="3" id="KW-0812">Transmembrane</keyword>
<protein>
    <recommendedName>
        <fullName evidence="12">NAC domain-containing protein</fullName>
    </recommendedName>
</protein>
<evidence type="ECO:0000256" key="11">
    <source>
        <dbReference type="SAM" id="MobiDB-lite"/>
    </source>
</evidence>
<proteinExistence type="predicted"/>
<evidence type="ECO:0000313" key="14">
    <source>
        <dbReference type="Proteomes" id="UP001603857"/>
    </source>
</evidence>
<evidence type="ECO:0000256" key="1">
    <source>
        <dbReference type="ARBA" id="ARBA00004123"/>
    </source>
</evidence>
<evidence type="ECO:0000256" key="6">
    <source>
        <dbReference type="ARBA" id="ARBA00023125"/>
    </source>
</evidence>
<dbReference type="GO" id="GO:0016020">
    <property type="term" value="C:membrane"/>
    <property type="evidence" value="ECO:0007669"/>
    <property type="project" value="UniProtKB-SubCell"/>
</dbReference>
<reference evidence="13 14" key="1">
    <citation type="submission" date="2024-08" db="EMBL/GenBank/DDBJ databases">
        <title>Insights into the chromosomal genome structure of Flemingia macrophylla.</title>
        <authorList>
            <person name="Ding Y."/>
            <person name="Zhao Y."/>
            <person name="Bi W."/>
            <person name="Wu M."/>
            <person name="Zhao G."/>
            <person name="Gong Y."/>
            <person name="Li W."/>
            <person name="Zhang P."/>
        </authorList>
    </citation>
    <scope>NUCLEOTIDE SEQUENCE [LARGE SCALE GENOMIC DNA]</scope>
    <source>
        <strain evidence="13">DYQJB</strain>
        <tissue evidence="13">Leaf</tissue>
    </source>
</reference>
<evidence type="ECO:0000256" key="10">
    <source>
        <dbReference type="ARBA" id="ARBA00023242"/>
    </source>
</evidence>
<keyword evidence="7" id="KW-0472">Membrane</keyword>
<gene>
    <name evidence="13" type="ORF">Fmac_010744</name>
</gene>
<keyword evidence="8" id="KW-0010">Activator</keyword>
<organism evidence="13 14">
    <name type="scientific">Flemingia macrophylla</name>
    <dbReference type="NCBI Taxonomy" id="520843"/>
    <lineage>
        <taxon>Eukaryota</taxon>
        <taxon>Viridiplantae</taxon>
        <taxon>Streptophyta</taxon>
        <taxon>Embryophyta</taxon>
        <taxon>Tracheophyta</taxon>
        <taxon>Spermatophyta</taxon>
        <taxon>Magnoliopsida</taxon>
        <taxon>eudicotyledons</taxon>
        <taxon>Gunneridae</taxon>
        <taxon>Pentapetalae</taxon>
        <taxon>rosids</taxon>
        <taxon>fabids</taxon>
        <taxon>Fabales</taxon>
        <taxon>Fabaceae</taxon>
        <taxon>Papilionoideae</taxon>
        <taxon>50 kb inversion clade</taxon>
        <taxon>NPAAA clade</taxon>
        <taxon>indigoferoid/millettioid clade</taxon>
        <taxon>Phaseoleae</taxon>
        <taxon>Flemingia</taxon>
    </lineage>
</organism>
<keyword evidence="6" id="KW-0238">DNA-binding</keyword>
<dbReference type="EMBL" id="JBGMDY010000004">
    <property type="protein sequence ID" value="KAL2336298.1"/>
    <property type="molecule type" value="Genomic_DNA"/>
</dbReference>
<feature type="region of interest" description="Disordered" evidence="11">
    <location>
        <begin position="159"/>
        <end position="220"/>
    </location>
</feature>
<keyword evidence="4" id="KW-1133">Transmembrane helix</keyword>
<keyword evidence="5" id="KW-0805">Transcription regulation</keyword>
<dbReference type="AlphaFoldDB" id="A0ABD1MKF5"/>
<comment type="subcellular location">
    <subcellularLocation>
        <location evidence="2">Membrane</location>
        <topology evidence="2">Single-pass membrane protein</topology>
    </subcellularLocation>
    <subcellularLocation>
        <location evidence="1">Nucleus</location>
    </subcellularLocation>
</comment>
<dbReference type="Proteomes" id="UP001603857">
    <property type="component" value="Unassembled WGS sequence"/>
</dbReference>
<feature type="compositionally biased region" description="Basic and acidic residues" evidence="11">
    <location>
        <begin position="159"/>
        <end position="215"/>
    </location>
</feature>
<dbReference type="InterPro" id="IPR003441">
    <property type="entry name" value="NAC-dom"/>
</dbReference>
<evidence type="ECO:0000313" key="13">
    <source>
        <dbReference type="EMBL" id="KAL2336298.1"/>
    </source>
</evidence>
<name>A0ABD1MKF5_9FABA</name>
<dbReference type="GO" id="GO:0000976">
    <property type="term" value="F:transcription cis-regulatory region binding"/>
    <property type="evidence" value="ECO:0007669"/>
    <property type="project" value="UniProtKB-ARBA"/>
</dbReference>
<evidence type="ECO:0000256" key="2">
    <source>
        <dbReference type="ARBA" id="ARBA00004167"/>
    </source>
</evidence>
<dbReference type="PANTHER" id="PTHR31744">
    <property type="entry name" value="PROTEIN CUP-SHAPED COTYLEDON 2-RELATED"/>
    <property type="match status" value="1"/>
</dbReference>
<keyword evidence="10" id="KW-0539">Nucleus</keyword>
<sequence>MALQKAINSLPLGVRFHPTDEELVGHYLKHMLLGNHSEVDQVIAEIDVCKFEPWDLPAFSKMESGDQEWFFFSPKGTRKRCDRKTKAGFWKPTGKDRQVKSRGTNDVIGTKKTLVFYEGRSSYPERTNWVIHEYHAVTCPQHTRDFVLCRLKKKAEETKNKVQKKEKIENRVQKKENKKNKVEKKDEMRNKVEKKEEMKNKAEKREEMKTDKLIDDEGEPSSHIAADFENQENDDRIPYVYTSPVNTESIFPTQPHAEEYDLASLQKSTTIHNQQYLDLALPQQPTTINNQQFFDSASLQQYNQQSFQDSSYPNSYIGEENITHFPWETIEDDDHLDNKYIEQFLNEILAGEDAINGNETIPDFVS</sequence>
<dbReference type="GO" id="GO:0006355">
    <property type="term" value="P:regulation of DNA-templated transcription"/>
    <property type="evidence" value="ECO:0007669"/>
    <property type="project" value="UniProtKB-ARBA"/>
</dbReference>
<keyword evidence="14" id="KW-1185">Reference proteome</keyword>
<evidence type="ECO:0000256" key="8">
    <source>
        <dbReference type="ARBA" id="ARBA00023159"/>
    </source>
</evidence>
<evidence type="ECO:0000256" key="9">
    <source>
        <dbReference type="ARBA" id="ARBA00023163"/>
    </source>
</evidence>
<evidence type="ECO:0000256" key="4">
    <source>
        <dbReference type="ARBA" id="ARBA00022989"/>
    </source>
</evidence>
<dbReference type="Gene3D" id="2.170.150.80">
    <property type="entry name" value="NAC domain"/>
    <property type="match status" value="1"/>
</dbReference>
<feature type="domain" description="NAC" evidence="12">
    <location>
        <begin position="10"/>
        <end position="154"/>
    </location>
</feature>
<comment type="caution">
    <text evidence="13">The sequence shown here is derived from an EMBL/GenBank/DDBJ whole genome shotgun (WGS) entry which is preliminary data.</text>
</comment>
<dbReference type="Pfam" id="PF02365">
    <property type="entry name" value="NAM"/>
    <property type="match status" value="1"/>
</dbReference>
<evidence type="ECO:0000256" key="3">
    <source>
        <dbReference type="ARBA" id="ARBA00022692"/>
    </source>
</evidence>
<evidence type="ECO:0000256" key="7">
    <source>
        <dbReference type="ARBA" id="ARBA00023136"/>
    </source>
</evidence>
<dbReference type="GO" id="GO:0005634">
    <property type="term" value="C:nucleus"/>
    <property type="evidence" value="ECO:0007669"/>
    <property type="project" value="UniProtKB-SubCell"/>
</dbReference>
<dbReference type="PANTHER" id="PTHR31744:SF216">
    <property type="entry name" value="NAC TRANSCRIPTION FACTOR"/>
    <property type="match status" value="1"/>
</dbReference>
<evidence type="ECO:0000259" key="12">
    <source>
        <dbReference type="PROSITE" id="PS51005"/>
    </source>
</evidence>
<accession>A0ABD1MKF5</accession>
<dbReference type="InterPro" id="IPR036093">
    <property type="entry name" value="NAC_dom_sf"/>
</dbReference>
<dbReference type="PROSITE" id="PS51005">
    <property type="entry name" value="NAC"/>
    <property type="match status" value="1"/>
</dbReference>
<evidence type="ECO:0000256" key="5">
    <source>
        <dbReference type="ARBA" id="ARBA00023015"/>
    </source>
</evidence>